<gene>
    <name evidence="3" type="ORF">AB5J54_34395</name>
</gene>
<name>A0AB39T6V6_9ACTN</name>
<dbReference type="AlphaFoldDB" id="A0AB39T6V6"/>
<dbReference type="RefSeq" id="WP_369147837.1">
    <property type="nucleotide sequence ID" value="NZ_CP163444.1"/>
</dbReference>
<proteinExistence type="predicted"/>
<organism evidence="3">
    <name type="scientific">Streptomyces sp. R44</name>
    <dbReference type="NCBI Taxonomy" id="3238633"/>
    <lineage>
        <taxon>Bacteria</taxon>
        <taxon>Bacillati</taxon>
        <taxon>Actinomycetota</taxon>
        <taxon>Actinomycetes</taxon>
        <taxon>Kitasatosporales</taxon>
        <taxon>Streptomycetaceae</taxon>
        <taxon>Streptomyces</taxon>
    </lineage>
</organism>
<evidence type="ECO:0000313" key="3">
    <source>
        <dbReference type="EMBL" id="XDQ75313.1"/>
    </source>
</evidence>
<dbReference type="EMBL" id="CP163444">
    <property type="protein sequence ID" value="XDQ75313.1"/>
    <property type="molecule type" value="Genomic_DNA"/>
</dbReference>
<evidence type="ECO:0000256" key="2">
    <source>
        <dbReference type="SAM" id="SignalP"/>
    </source>
</evidence>
<evidence type="ECO:0000256" key="1">
    <source>
        <dbReference type="SAM" id="MobiDB-lite"/>
    </source>
</evidence>
<protein>
    <submittedName>
        <fullName evidence="3">Uncharacterized protein</fullName>
    </submittedName>
</protein>
<feature type="signal peptide" evidence="2">
    <location>
        <begin position="1"/>
        <end position="31"/>
    </location>
</feature>
<reference evidence="3" key="1">
    <citation type="submission" date="2024-07" db="EMBL/GenBank/DDBJ databases">
        <authorList>
            <person name="Yu S.T."/>
        </authorList>
    </citation>
    <scope>NUCLEOTIDE SEQUENCE</scope>
    <source>
        <strain evidence="3">R44</strain>
    </source>
</reference>
<feature type="region of interest" description="Disordered" evidence="1">
    <location>
        <begin position="32"/>
        <end position="54"/>
    </location>
</feature>
<keyword evidence="2" id="KW-0732">Signal</keyword>
<accession>A0AB39T6V6</accession>
<sequence length="216" mass="22714">MRSILLPKPLLTAALGSVVVLAAVGTQSAHATTTASARASAVPAASRPSPARTARAATAVTSARKAEARFLELADLIAQRCEPNVLGAVGQVPSAPAPDRTLPVLSDPVPLTPAEECAARTHQLRISRAFSGRETATYAQMRDRLTALTYPGARIHRMPDFGGEPVVRLDLRVGAEHLALEVTGLGNGVMVRAFGAPQFVSVTEVPLEREVDWPTS</sequence>
<feature type="chain" id="PRO_5044337687" evidence="2">
    <location>
        <begin position="32"/>
        <end position="216"/>
    </location>
</feature>